<name>A0A0C3PD00_PHLG1</name>
<dbReference type="EMBL" id="KN840634">
    <property type="protein sequence ID" value="KIP03083.1"/>
    <property type="molecule type" value="Genomic_DNA"/>
</dbReference>
<keyword evidence="2" id="KW-1185">Reference proteome</keyword>
<protein>
    <submittedName>
        <fullName evidence="1">Uncharacterized protein</fullName>
    </submittedName>
</protein>
<sequence>MSRGPSWLIRVGTTGGNLFTRYTVKSTEASLILDTGPSSFYQAKGKTLSAPLSDKSILTFLLLTRLFDIDTQGDAALHPQIDLFLQRLPGSENSLLFFTTSGANGEVEEFTTTSPRWPHYRQILKAVHAHTSQQGYAYYANPGAIRHDYYVQPEGPSSQLQQDWAAPSGWPEQVSMVRAPRLGTQPTASDYDSSGAPGSKCIIM</sequence>
<evidence type="ECO:0000313" key="2">
    <source>
        <dbReference type="Proteomes" id="UP000053257"/>
    </source>
</evidence>
<reference evidence="1 2" key="1">
    <citation type="journal article" date="2014" name="PLoS Genet.">
        <title>Analysis of the Phlebiopsis gigantea genome, transcriptome and secretome provides insight into its pioneer colonization strategies of wood.</title>
        <authorList>
            <person name="Hori C."/>
            <person name="Ishida T."/>
            <person name="Igarashi K."/>
            <person name="Samejima M."/>
            <person name="Suzuki H."/>
            <person name="Master E."/>
            <person name="Ferreira P."/>
            <person name="Ruiz-Duenas F.J."/>
            <person name="Held B."/>
            <person name="Canessa P."/>
            <person name="Larrondo L.F."/>
            <person name="Schmoll M."/>
            <person name="Druzhinina I.S."/>
            <person name="Kubicek C.P."/>
            <person name="Gaskell J.A."/>
            <person name="Kersten P."/>
            <person name="St John F."/>
            <person name="Glasner J."/>
            <person name="Sabat G."/>
            <person name="Splinter BonDurant S."/>
            <person name="Syed K."/>
            <person name="Yadav J."/>
            <person name="Mgbeahuruike A.C."/>
            <person name="Kovalchuk A."/>
            <person name="Asiegbu F.O."/>
            <person name="Lackner G."/>
            <person name="Hoffmeister D."/>
            <person name="Rencoret J."/>
            <person name="Gutierrez A."/>
            <person name="Sun H."/>
            <person name="Lindquist E."/>
            <person name="Barry K."/>
            <person name="Riley R."/>
            <person name="Grigoriev I.V."/>
            <person name="Henrissat B."/>
            <person name="Kues U."/>
            <person name="Berka R.M."/>
            <person name="Martinez A.T."/>
            <person name="Covert S.F."/>
            <person name="Blanchette R.A."/>
            <person name="Cullen D."/>
        </authorList>
    </citation>
    <scope>NUCLEOTIDE SEQUENCE [LARGE SCALE GENOMIC DNA]</scope>
    <source>
        <strain evidence="1 2">11061_1 CR5-6</strain>
    </source>
</reference>
<dbReference type="HOGENOM" id="CLU_1343694_0_0_1"/>
<proteinExistence type="predicted"/>
<dbReference type="AlphaFoldDB" id="A0A0C3PD00"/>
<evidence type="ECO:0000313" key="1">
    <source>
        <dbReference type="EMBL" id="KIP03083.1"/>
    </source>
</evidence>
<dbReference type="Proteomes" id="UP000053257">
    <property type="component" value="Unassembled WGS sequence"/>
</dbReference>
<organism evidence="1 2">
    <name type="scientific">Phlebiopsis gigantea (strain 11061_1 CR5-6)</name>
    <name type="common">White-rot fungus</name>
    <name type="synonym">Peniophora gigantea</name>
    <dbReference type="NCBI Taxonomy" id="745531"/>
    <lineage>
        <taxon>Eukaryota</taxon>
        <taxon>Fungi</taxon>
        <taxon>Dikarya</taxon>
        <taxon>Basidiomycota</taxon>
        <taxon>Agaricomycotina</taxon>
        <taxon>Agaricomycetes</taxon>
        <taxon>Polyporales</taxon>
        <taxon>Phanerochaetaceae</taxon>
        <taxon>Phlebiopsis</taxon>
    </lineage>
</organism>
<gene>
    <name evidence="1" type="ORF">PHLGIDRAFT_498204</name>
</gene>
<accession>A0A0C3PD00</accession>